<dbReference type="KEGG" id="crx:CRECT_0645"/>
<protein>
    <submittedName>
        <fullName evidence="5">DNA-binding ferritin-like protein</fullName>
    </submittedName>
</protein>
<dbReference type="InterPro" id="IPR023188">
    <property type="entry name" value="DPS_DNA-bd_CS"/>
</dbReference>
<name>A0A6G5QKT2_CAMRE</name>
<dbReference type="Gene3D" id="1.20.1260.10">
    <property type="match status" value="1"/>
</dbReference>
<evidence type="ECO:0000313" key="6">
    <source>
        <dbReference type="Proteomes" id="UP000502377"/>
    </source>
</evidence>
<dbReference type="Proteomes" id="UP000502377">
    <property type="component" value="Chromosome"/>
</dbReference>
<evidence type="ECO:0000256" key="1">
    <source>
        <dbReference type="ARBA" id="ARBA00004496"/>
    </source>
</evidence>
<dbReference type="EMBL" id="CP012543">
    <property type="protein sequence ID" value="QCD46333.1"/>
    <property type="molecule type" value="Genomic_DNA"/>
</dbReference>
<dbReference type="GO" id="GO:0016722">
    <property type="term" value="F:oxidoreductase activity, acting on metal ions"/>
    <property type="evidence" value="ECO:0007669"/>
    <property type="project" value="InterPro"/>
</dbReference>
<dbReference type="Pfam" id="PF00210">
    <property type="entry name" value="Ferritin"/>
    <property type="match status" value="1"/>
</dbReference>
<dbReference type="PIRSF" id="PIRSF005900">
    <property type="entry name" value="Dps"/>
    <property type="match status" value="1"/>
</dbReference>
<accession>A0A6G5QKT2</accession>
<evidence type="ECO:0000259" key="4">
    <source>
        <dbReference type="Pfam" id="PF00210"/>
    </source>
</evidence>
<comment type="similarity">
    <text evidence="2 3">Belongs to the Dps family.</text>
</comment>
<dbReference type="GO" id="GO:0008199">
    <property type="term" value="F:ferric iron binding"/>
    <property type="evidence" value="ECO:0007669"/>
    <property type="project" value="InterPro"/>
</dbReference>
<gene>
    <name evidence="5" type="ORF">CRECT_0645</name>
</gene>
<dbReference type="PRINTS" id="PR01346">
    <property type="entry name" value="HELNAPAPROT"/>
</dbReference>
<dbReference type="InterPro" id="IPR002177">
    <property type="entry name" value="DPS_DNA-bd"/>
</dbReference>
<reference evidence="5 6" key="1">
    <citation type="submission" date="2016-07" db="EMBL/GenBank/DDBJ databases">
        <title>Comparative genomics of the Campylobacter concisus group.</title>
        <authorList>
            <person name="Miller W.G."/>
            <person name="Yee E."/>
            <person name="Chapman M.H."/>
            <person name="Huynh S."/>
            <person name="Bono J.L."/>
            <person name="On S.L.W."/>
            <person name="StLeger J."/>
            <person name="Foster G."/>
            <person name="Parker C.T."/>
        </authorList>
    </citation>
    <scope>NUCLEOTIDE SEQUENCE [LARGE SCALE GENOMIC DNA]</scope>
    <source>
        <strain evidence="5 6">ATCC 33238</strain>
    </source>
</reference>
<evidence type="ECO:0000256" key="3">
    <source>
        <dbReference type="RuleBase" id="RU003875"/>
    </source>
</evidence>
<dbReference type="PROSITE" id="PS00818">
    <property type="entry name" value="DPS_1"/>
    <property type="match status" value="1"/>
</dbReference>
<dbReference type="RefSeq" id="WP_002944448.1">
    <property type="nucleotide sequence ID" value="NZ_CAJPTG010000091.1"/>
</dbReference>
<dbReference type="AlphaFoldDB" id="A0A6G5QKT2"/>
<dbReference type="PANTHER" id="PTHR42932:SF1">
    <property type="entry name" value="GENERAL STRESS PROTEIN 20U"/>
    <property type="match status" value="1"/>
</dbReference>
<comment type="subcellular location">
    <subcellularLocation>
        <location evidence="1">Cytoplasm</location>
    </subcellularLocation>
</comment>
<evidence type="ECO:0000256" key="2">
    <source>
        <dbReference type="ARBA" id="ARBA00009497"/>
    </source>
</evidence>
<dbReference type="InterPro" id="IPR012347">
    <property type="entry name" value="Ferritin-like"/>
</dbReference>
<dbReference type="InterPro" id="IPR008331">
    <property type="entry name" value="Ferritin_DPS_dom"/>
</dbReference>
<dbReference type="PANTHER" id="PTHR42932">
    <property type="entry name" value="GENERAL STRESS PROTEIN 20U"/>
    <property type="match status" value="1"/>
</dbReference>
<keyword evidence="5" id="KW-0238">DNA-binding</keyword>
<organism evidence="5 6">
    <name type="scientific">Campylobacter rectus</name>
    <name type="common">Wolinella recta</name>
    <dbReference type="NCBI Taxonomy" id="203"/>
    <lineage>
        <taxon>Bacteria</taxon>
        <taxon>Pseudomonadati</taxon>
        <taxon>Campylobacterota</taxon>
        <taxon>Epsilonproteobacteria</taxon>
        <taxon>Campylobacterales</taxon>
        <taxon>Campylobacteraceae</taxon>
        <taxon>Campylobacter</taxon>
    </lineage>
</organism>
<dbReference type="GO" id="GO:0005737">
    <property type="term" value="C:cytoplasm"/>
    <property type="evidence" value="ECO:0007669"/>
    <property type="project" value="UniProtKB-SubCell"/>
</dbReference>
<dbReference type="GO" id="GO:0003677">
    <property type="term" value="F:DNA binding"/>
    <property type="evidence" value="ECO:0007669"/>
    <property type="project" value="UniProtKB-KW"/>
</dbReference>
<dbReference type="InterPro" id="IPR009078">
    <property type="entry name" value="Ferritin-like_SF"/>
</dbReference>
<sequence>MSKVVTQLNQIQADAHALFIKFHDYHWNVKGIQFFSVHEYTEKAYEDMAEIFDDAAERAIQLGGKAVTKPEELNKLAHPKIDNKGSYTPTEVLNGILGEYEHLLGEFKKLEEVADKAKDSTTVAMAQDKIAKYEKAIWMLKATLA</sequence>
<feature type="domain" description="Ferritin/DPS" evidence="4">
    <location>
        <begin position="6"/>
        <end position="144"/>
    </location>
</feature>
<proteinExistence type="inferred from homology"/>
<dbReference type="CDD" id="cd01043">
    <property type="entry name" value="DPS"/>
    <property type="match status" value="1"/>
</dbReference>
<evidence type="ECO:0000313" key="5">
    <source>
        <dbReference type="EMBL" id="QCD46333.1"/>
    </source>
</evidence>
<dbReference type="SUPFAM" id="SSF47240">
    <property type="entry name" value="Ferritin-like"/>
    <property type="match status" value="1"/>
</dbReference>